<dbReference type="PROSITE" id="PS51257">
    <property type="entry name" value="PROKAR_LIPOPROTEIN"/>
    <property type="match status" value="1"/>
</dbReference>
<name>A0A177KJV5_9BACI</name>
<dbReference type="Proteomes" id="UP000077271">
    <property type="component" value="Unassembled WGS sequence"/>
</dbReference>
<reference evidence="2 3" key="1">
    <citation type="submission" date="2016-01" db="EMBL/GenBank/DDBJ databases">
        <title>Investigation of taxonomic status of Bacillus aminovorans.</title>
        <authorList>
            <person name="Verma A."/>
            <person name="Pal Y."/>
            <person name="Krishnamurthi S."/>
        </authorList>
    </citation>
    <scope>NUCLEOTIDE SEQUENCE [LARGE SCALE GENOMIC DNA]</scope>
    <source>
        <strain evidence="2 3">DSM 4337</strain>
    </source>
</reference>
<sequence length="151" mass="16491">MMMKWTAAIGLSAVIILLSGCSLLDEANNTLTYATDMTDFLNETQQFATDVPALLESAASNPNIVGDVQTQFESMQQDIDFIQEIEVPAVAEGIHGKVLDYSVQLETGISDALVKLENGVVDPAAIFKNTELLQTIQELQDLRMNIEQLGQ</sequence>
<dbReference type="InterPro" id="IPR045956">
    <property type="entry name" value="DUF6376"/>
</dbReference>
<comment type="caution">
    <text evidence="2">The sequence shown here is derived from an EMBL/GenBank/DDBJ whole genome shotgun (WGS) entry which is preliminary data.</text>
</comment>
<evidence type="ECO:0000256" key="1">
    <source>
        <dbReference type="SAM" id="SignalP"/>
    </source>
</evidence>
<organism evidence="2 3">
    <name type="scientific">Domibacillus aminovorans</name>
    <dbReference type="NCBI Taxonomy" id="29332"/>
    <lineage>
        <taxon>Bacteria</taxon>
        <taxon>Bacillati</taxon>
        <taxon>Bacillota</taxon>
        <taxon>Bacilli</taxon>
        <taxon>Bacillales</taxon>
        <taxon>Bacillaceae</taxon>
        <taxon>Domibacillus</taxon>
    </lineage>
</organism>
<dbReference type="OrthoDB" id="2607309at2"/>
<feature type="chain" id="PRO_5038412931" description="Lipoprotein" evidence="1">
    <location>
        <begin position="28"/>
        <end position="151"/>
    </location>
</feature>
<evidence type="ECO:0000313" key="3">
    <source>
        <dbReference type="Proteomes" id="UP000077271"/>
    </source>
</evidence>
<keyword evidence="1" id="KW-0732">Signal</keyword>
<evidence type="ECO:0008006" key="4">
    <source>
        <dbReference type="Google" id="ProtNLM"/>
    </source>
</evidence>
<dbReference type="EMBL" id="LQWZ01000036">
    <property type="protein sequence ID" value="OAH53175.1"/>
    <property type="molecule type" value="Genomic_DNA"/>
</dbReference>
<protein>
    <recommendedName>
        <fullName evidence="4">Lipoprotein</fullName>
    </recommendedName>
</protein>
<feature type="signal peptide" evidence="1">
    <location>
        <begin position="1"/>
        <end position="27"/>
    </location>
</feature>
<accession>A0A177KJV5</accession>
<dbReference type="Pfam" id="PF19903">
    <property type="entry name" value="DUF6376"/>
    <property type="match status" value="1"/>
</dbReference>
<gene>
    <name evidence="2" type="ORF">AWH48_12525</name>
</gene>
<proteinExistence type="predicted"/>
<dbReference type="RefSeq" id="WP_018395605.1">
    <property type="nucleotide sequence ID" value="NZ_LQWZ01000036.1"/>
</dbReference>
<evidence type="ECO:0000313" key="2">
    <source>
        <dbReference type="EMBL" id="OAH53175.1"/>
    </source>
</evidence>
<dbReference type="AlphaFoldDB" id="A0A177KJV5"/>